<evidence type="ECO:0000256" key="4">
    <source>
        <dbReference type="ARBA" id="ARBA00022692"/>
    </source>
</evidence>
<dbReference type="InterPro" id="IPR050173">
    <property type="entry name" value="ABC_transporter_C-like"/>
</dbReference>
<dbReference type="AlphaFoldDB" id="A0A8K1C942"/>
<dbReference type="InterPro" id="IPR017871">
    <property type="entry name" value="ABC_transporter-like_CS"/>
</dbReference>
<comment type="subcellular location">
    <subcellularLocation>
        <location evidence="1">Vacuole membrane</location>
        <topology evidence="1">Multi-pass membrane protein</topology>
    </subcellularLocation>
</comment>
<organism evidence="11 12">
    <name type="scientific">Pythium oligandrum</name>
    <name type="common">Mycoparasitic fungus</name>
    <dbReference type="NCBI Taxonomy" id="41045"/>
    <lineage>
        <taxon>Eukaryota</taxon>
        <taxon>Sar</taxon>
        <taxon>Stramenopiles</taxon>
        <taxon>Oomycota</taxon>
        <taxon>Peronosporomycetes</taxon>
        <taxon>Pythiales</taxon>
        <taxon>Pythiaceae</taxon>
        <taxon>Pythium</taxon>
    </lineage>
</organism>
<comment type="similarity">
    <text evidence="2">Belongs to the ABC transporter superfamily. ABCC family. Conjugate transporter (TC 3.A.1.208) subfamily.</text>
</comment>
<dbReference type="InterPro" id="IPR027417">
    <property type="entry name" value="P-loop_NTPase"/>
</dbReference>
<proteinExistence type="inferred from homology"/>
<dbReference type="Gene3D" id="3.40.50.300">
    <property type="entry name" value="P-loop containing nucleotide triphosphate hydrolases"/>
    <property type="match status" value="1"/>
</dbReference>
<evidence type="ECO:0000256" key="3">
    <source>
        <dbReference type="ARBA" id="ARBA00022448"/>
    </source>
</evidence>
<protein>
    <recommendedName>
        <fullName evidence="10">ABC transporter domain-containing protein</fullName>
    </recommendedName>
</protein>
<dbReference type="Proteomes" id="UP000794436">
    <property type="component" value="Unassembled WGS sequence"/>
</dbReference>
<evidence type="ECO:0000259" key="10">
    <source>
        <dbReference type="PROSITE" id="PS50893"/>
    </source>
</evidence>
<comment type="caution">
    <text evidence="11">The sequence shown here is derived from an EMBL/GenBank/DDBJ whole genome shotgun (WGS) entry which is preliminary data.</text>
</comment>
<dbReference type="SUPFAM" id="SSF52540">
    <property type="entry name" value="P-loop containing nucleoside triphosphate hydrolases"/>
    <property type="match status" value="1"/>
</dbReference>
<evidence type="ECO:0000256" key="1">
    <source>
        <dbReference type="ARBA" id="ARBA00004128"/>
    </source>
</evidence>
<dbReference type="PANTHER" id="PTHR24223:SF443">
    <property type="entry name" value="MULTIDRUG-RESISTANCE LIKE PROTEIN 1, ISOFORM I"/>
    <property type="match status" value="1"/>
</dbReference>
<evidence type="ECO:0000313" key="12">
    <source>
        <dbReference type="Proteomes" id="UP000794436"/>
    </source>
</evidence>
<evidence type="ECO:0000256" key="5">
    <source>
        <dbReference type="ARBA" id="ARBA00022737"/>
    </source>
</evidence>
<name>A0A8K1C942_PYTOL</name>
<evidence type="ECO:0000256" key="7">
    <source>
        <dbReference type="ARBA" id="ARBA00022840"/>
    </source>
</evidence>
<sequence length="281" mass="31263">MVSPERVLEYGSIAPEGNDKVLVIEPSAQWPQQGSIHFDNVVFSYKPGATPVLKGLSFDIKIKEKIGIVGRTGAGKSSLTMALFRVNELESGRIMIDGTDISTMPLQSLRSRLSIIPQAPVLFKGPLRSYMDPFDEYTDAEIWEAFEKVEMKNQISALEGQLSHELSENGENLSVGERQMLCMARAMLTKSRVVVMDEATASIDHATEKKLQHMINHDFKEATVLTIAHRLATVVASDRIMVLNDGKVVEFDTPHNLAQKEGGVFYELAMEGGYLEQFQMK</sequence>
<keyword evidence="5" id="KW-0677">Repeat</keyword>
<evidence type="ECO:0000256" key="8">
    <source>
        <dbReference type="ARBA" id="ARBA00022989"/>
    </source>
</evidence>
<dbReference type="GO" id="GO:0005774">
    <property type="term" value="C:vacuolar membrane"/>
    <property type="evidence" value="ECO:0007669"/>
    <property type="project" value="UniProtKB-SubCell"/>
</dbReference>
<keyword evidence="3" id="KW-0813">Transport</keyword>
<dbReference type="GO" id="GO:0005524">
    <property type="term" value="F:ATP binding"/>
    <property type="evidence" value="ECO:0007669"/>
    <property type="project" value="UniProtKB-KW"/>
</dbReference>
<dbReference type="InterPro" id="IPR003593">
    <property type="entry name" value="AAA+_ATPase"/>
</dbReference>
<keyword evidence="7" id="KW-0067">ATP-binding</keyword>
<dbReference type="PANTHER" id="PTHR24223">
    <property type="entry name" value="ATP-BINDING CASSETTE SUB-FAMILY C"/>
    <property type="match status" value="1"/>
</dbReference>
<keyword evidence="9" id="KW-0472">Membrane</keyword>
<dbReference type="SMART" id="SM00382">
    <property type="entry name" value="AAA"/>
    <property type="match status" value="1"/>
</dbReference>
<dbReference type="FunFam" id="3.40.50.300:FF:000610">
    <property type="entry name" value="Multidrug resistance-associated ABC transporter"/>
    <property type="match status" value="1"/>
</dbReference>
<dbReference type="OrthoDB" id="201048at2759"/>
<evidence type="ECO:0000256" key="2">
    <source>
        <dbReference type="ARBA" id="ARBA00009726"/>
    </source>
</evidence>
<feature type="domain" description="ABC transporter" evidence="10">
    <location>
        <begin position="36"/>
        <end position="270"/>
    </location>
</feature>
<dbReference type="GO" id="GO:0016887">
    <property type="term" value="F:ATP hydrolysis activity"/>
    <property type="evidence" value="ECO:0007669"/>
    <property type="project" value="InterPro"/>
</dbReference>
<reference evidence="11" key="1">
    <citation type="submission" date="2019-03" db="EMBL/GenBank/DDBJ databases">
        <title>Long read genome sequence of the mycoparasitic Pythium oligandrum ATCC 38472 isolated from sugarbeet rhizosphere.</title>
        <authorList>
            <person name="Gaulin E."/>
        </authorList>
    </citation>
    <scope>NUCLEOTIDE SEQUENCE</scope>
    <source>
        <strain evidence="11">ATCC 38472_TT</strain>
    </source>
</reference>
<dbReference type="PROSITE" id="PS50893">
    <property type="entry name" value="ABC_TRANSPORTER_2"/>
    <property type="match status" value="1"/>
</dbReference>
<dbReference type="CDD" id="cd03244">
    <property type="entry name" value="ABCC_MRP_domain2"/>
    <property type="match status" value="1"/>
</dbReference>
<gene>
    <name evidence="11" type="ORF">Poli38472_011815</name>
</gene>
<dbReference type="InterPro" id="IPR003439">
    <property type="entry name" value="ABC_transporter-like_ATP-bd"/>
</dbReference>
<keyword evidence="12" id="KW-1185">Reference proteome</keyword>
<dbReference type="GO" id="GO:0042626">
    <property type="term" value="F:ATPase-coupled transmembrane transporter activity"/>
    <property type="evidence" value="ECO:0007669"/>
    <property type="project" value="TreeGrafter"/>
</dbReference>
<evidence type="ECO:0000256" key="6">
    <source>
        <dbReference type="ARBA" id="ARBA00022741"/>
    </source>
</evidence>
<evidence type="ECO:0000256" key="9">
    <source>
        <dbReference type="ARBA" id="ARBA00023136"/>
    </source>
</evidence>
<accession>A0A8K1C942</accession>
<evidence type="ECO:0000313" key="11">
    <source>
        <dbReference type="EMBL" id="TMW58227.1"/>
    </source>
</evidence>
<keyword evidence="4" id="KW-0812">Transmembrane</keyword>
<dbReference type="PROSITE" id="PS00211">
    <property type="entry name" value="ABC_TRANSPORTER_1"/>
    <property type="match status" value="1"/>
</dbReference>
<dbReference type="EMBL" id="SPLM01000112">
    <property type="protein sequence ID" value="TMW58227.1"/>
    <property type="molecule type" value="Genomic_DNA"/>
</dbReference>
<dbReference type="Pfam" id="PF00005">
    <property type="entry name" value="ABC_tran"/>
    <property type="match status" value="1"/>
</dbReference>
<keyword evidence="8" id="KW-1133">Transmembrane helix</keyword>
<keyword evidence="6" id="KW-0547">Nucleotide-binding</keyword>